<dbReference type="Proteomes" id="UP001279410">
    <property type="component" value="Unassembled WGS sequence"/>
</dbReference>
<comment type="caution">
    <text evidence="2">The sequence shown here is derived from an EMBL/GenBank/DDBJ whole genome shotgun (WGS) entry which is preliminary data.</text>
</comment>
<gene>
    <name evidence="2" type="ORF">AKAME5_002247100</name>
</gene>
<evidence type="ECO:0000313" key="2">
    <source>
        <dbReference type="EMBL" id="GLD71150.1"/>
    </source>
</evidence>
<keyword evidence="3" id="KW-1185">Reference proteome</keyword>
<name>A0AAD3NG67_LATJO</name>
<feature type="compositionally biased region" description="Basic and acidic residues" evidence="1">
    <location>
        <begin position="74"/>
        <end position="83"/>
    </location>
</feature>
<evidence type="ECO:0000313" key="3">
    <source>
        <dbReference type="Proteomes" id="UP001279410"/>
    </source>
</evidence>
<protein>
    <submittedName>
        <fullName evidence="2">Protein CCSMST1</fullName>
    </submittedName>
</protein>
<reference evidence="2" key="1">
    <citation type="submission" date="2022-08" db="EMBL/GenBank/DDBJ databases">
        <title>Genome sequencing of akame (Lates japonicus).</title>
        <authorList>
            <person name="Hashiguchi Y."/>
            <person name="Takahashi H."/>
        </authorList>
    </citation>
    <scope>NUCLEOTIDE SEQUENCE</scope>
    <source>
        <strain evidence="2">Kochi</strain>
    </source>
</reference>
<evidence type="ECO:0000256" key="1">
    <source>
        <dbReference type="SAM" id="MobiDB-lite"/>
    </source>
</evidence>
<accession>A0AAD3NG67</accession>
<dbReference type="EMBL" id="BRZM01000523">
    <property type="protein sequence ID" value="GLD71150.1"/>
    <property type="molecule type" value="Genomic_DNA"/>
</dbReference>
<feature type="region of interest" description="Disordered" evidence="1">
    <location>
        <begin position="35"/>
        <end position="83"/>
    </location>
</feature>
<proteinExistence type="predicted"/>
<feature type="compositionally biased region" description="Polar residues" evidence="1">
    <location>
        <begin position="57"/>
        <end position="68"/>
    </location>
</feature>
<feature type="compositionally biased region" description="Basic and acidic residues" evidence="1">
    <location>
        <begin position="43"/>
        <end position="52"/>
    </location>
</feature>
<organism evidence="2 3">
    <name type="scientific">Lates japonicus</name>
    <name type="common">Japanese lates</name>
    <dbReference type="NCBI Taxonomy" id="270547"/>
    <lineage>
        <taxon>Eukaryota</taxon>
        <taxon>Metazoa</taxon>
        <taxon>Chordata</taxon>
        <taxon>Craniata</taxon>
        <taxon>Vertebrata</taxon>
        <taxon>Euteleostomi</taxon>
        <taxon>Actinopterygii</taxon>
        <taxon>Neopterygii</taxon>
        <taxon>Teleostei</taxon>
        <taxon>Neoteleostei</taxon>
        <taxon>Acanthomorphata</taxon>
        <taxon>Carangaria</taxon>
        <taxon>Carangaria incertae sedis</taxon>
        <taxon>Centropomidae</taxon>
        <taxon>Lates</taxon>
    </lineage>
</organism>
<dbReference type="AlphaFoldDB" id="A0AAD3NG67"/>
<sequence>MSTAAGRVFTGLTRLFFSRRILILQSTVRGLLVHRPQGSELSEPARSKRPVGDEEVASQQPIKFSTSKASHRTWKVDRSGEPV</sequence>